<reference evidence="2 3" key="1">
    <citation type="journal article" date="2014" name="Int. J. Syst. Evol. Microbiol.">
        <title>Complete genome sequence of Corynebacterium casei LMG S-19264T (=DSM 44701T), isolated from a smear-ripened cheese.</title>
        <authorList>
            <consortium name="US DOE Joint Genome Institute (JGI-PGF)"/>
            <person name="Walter F."/>
            <person name="Albersmeier A."/>
            <person name="Kalinowski J."/>
            <person name="Ruckert C."/>
        </authorList>
    </citation>
    <scope>NUCLEOTIDE SEQUENCE [LARGE SCALE GENOMIC DNA]</scope>
    <source>
        <strain evidence="2 3">CGMCC 1.16330</strain>
    </source>
</reference>
<dbReference type="EMBL" id="BMKS01000006">
    <property type="protein sequence ID" value="GGG34999.1"/>
    <property type="molecule type" value="Genomic_DNA"/>
</dbReference>
<dbReference type="RefSeq" id="WP_188900407.1">
    <property type="nucleotide sequence ID" value="NZ_BMKS01000006.1"/>
</dbReference>
<evidence type="ECO:0000259" key="1">
    <source>
        <dbReference type="Pfam" id="PF05193"/>
    </source>
</evidence>
<keyword evidence="3" id="KW-1185">Reference proteome</keyword>
<comment type="caution">
    <text evidence="2">The sequence shown here is derived from an EMBL/GenBank/DDBJ whole genome shotgun (WGS) entry which is preliminary data.</text>
</comment>
<dbReference type="Pfam" id="PF05193">
    <property type="entry name" value="Peptidase_M16_C"/>
    <property type="match status" value="1"/>
</dbReference>
<proteinExistence type="predicted"/>
<dbReference type="Proteomes" id="UP000597507">
    <property type="component" value="Unassembled WGS sequence"/>
</dbReference>
<dbReference type="AlphaFoldDB" id="A0A8J3EBA2"/>
<dbReference type="PANTHER" id="PTHR11851">
    <property type="entry name" value="METALLOPROTEASE"/>
    <property type="match status" value="1"/>
</dbReference>
<accession>A0A8J3EBA2</accession>
<organism evidence="2 3">
    <name type="scientific">Caldovatus sediminis</name>
    <dbReference type="NCBI Taxonomy" id="2041189"/>
    <lineage>
        <taxon>Bacteria</taxon>
        <taxon>Pseudomonadati</taxon>
        <taxon>Pseudomonadota</taxon>
        <taxon>Alphaproteobacteria</taxon>
        <taxon>Acetobacterales</taxon>
        <taxon>Roseomonadaceae</taxon>
        <taxon>Caldovatus</taxon>
    </lineage>
</organism>
<gene>
    <name evidence="2" type="ORF">GCM10010964_23610</name>
</gene>
<dbReference type="PANTHER" id="PTHR11851:SF224">
    <property type="entry name" value="PROCESSING PROTEASE"/>
    <property type="match status" value="1"/>
</dbReference>
<dbReference type="InterPro" id="IPR011249">
    <property type="entry name" value="Metalloenz_LuxS/M16"/>
</dbReference>
<dbReference type="SUPFAM" id="SSF63411">
    <property type="entry name" value="LuxS/MPP-like metallohydrolase"/>
    <property type="match status" value="2"/>
</dbReference>
<name>A0A8J3EBA2_9PROT</name>
<protein>
    <submittedName>
        <fullName evidence="2">Peptidase M16</fullName>
    </submittedName>
</protein>
<dbReference type="InterPro" id="IPR007863">
    <property type="entry name" value="Peptidase_M16_C"/>
</dbReference>
<sequence>MSDAANTAHRLPIRAVEAPGGLTAWLVEDHSVPVVSLAWAWEGGASLDPAERSGASAMAAALLTEGAGDLRAAEFADALRDSAIGLGFEAQRDGFEGAFRALSTALPEAVRLARLAMTAPRLDADAVERVRARAVAGVRQALETPRGQAGRAFWSAAYPDHPVGRPVGGTPESLAAMPVEAIREAIARQLRRGGLLVAAAGDITPEDLAGLLPALFDGLPPAAPPPPPPLPPFRAFGRKVVEIDSPQSTAIFGQPGLGVDDPDWEAAQVVLRVLAGGGFTSRLMQAVRVQRGLTYGIGAGLDVMFRRAQVIGSVATENGRVAETLAVTQEEWARMAAEGPTAEEVDEAVAYLTGSLPLQFTDTRRIAGTLLAMRRNRRPIDWLDGRTARLRALTRDRAATVAARLLKPEALSVVVAGRPVGL</sequence>
<dbReference type="GO" id="GO:0046872">
    <property type="term" value="F:metal ion binding"/>
    <property type="evidence" value="ECO:0007669"/>
    <property type="project" value="InterPro"/>
</dbReference>
<evidence type="ECO:0000313" key="2">
    <source>
        <dbReference type="EMBL" id="GGG34999.1"/>
    </source>
</evidence>
<evidence type="ECO:0000313" key="3">
    <source>
        <dbReference type="Proteomes" id="UP000597507"/>
    </source>
</evidence>
<feature type="domain" description="Peptidase M16 C-terminal" evidence="1">
    <location>
        <begin position="180"/>
        <end position="350"/>
    </location>
</feature>
<dbReference type="InterPro" id="IPR050361">
    <property type="entry name" value="MPP/UQCRC_Complex"/>
</dbReference>
<dbReference type="Gene3D" id="3.30.830.10">
    <property type="entry name" value="Metalloenzyme, LuxS/M16 peptidase-like"/>
    <property type="match status" value="2"/>
</dbReference>